<sequence length="68" mass="7119">AKFCVNGVMVGDGLTPIGLTYELFTCDVVVALAADTIELWMRGDGGGTTYAKNFKVCGVKSGVAFPGW</sequence>
<accession>X1M801</accession>
<name>X1M801_9ZZZZ</name>
<gene>
    <name evidence="1" type="ORF">S06H3_08718</name>
</gene>
<evidence type="ECO:0000313" key="1">
    <source>
        <dbReference type="EMBL" id="GAI10830.1"/>
    </source>
</evidence>
<reference evidence="1" key="1">
    <citation type="journal article" date="2014" name="Front. Microbiol.">
        <title>High frequency of phylogenetically diverse reductive dehalogenase-homologous genes in deep subseafloor sedimentary metagenomes.</title>
        <authorList>
            <person name="Kawai M."/>
            <person name="Futagami T."/>
            <person name="Toyoda A."/>
            <person name="Takaki Y."/>
            <person name="Nishi S."/>
            <person name="Hori S."/>
            <person name="Arai W."/>
            <person name="Tsubouchi T."/>
            <person name="Morono Y."/>
            <person name="Uchiyama I."/>
            <person name="Ito T."/>
            <person name="Fujiyama A."/>
            <person name="Inagaki F."/>
            <person name="Takami H."/>
        </authorList>
    </citation>
    <scope>NUCLEOTIDE SEQUENCE</scope>
    <source>
        <strain evidence="1">Expedition CK06-06</strain>
    </source>
</reference>
<protein>
    <submittedName>
        <fullName evidence="1">Uncharacterized protein</fullName>
    </submittedName>
</protein>
<comment type="caution">
    <text evidence="1">The sequence shown here is derived from an EMBL/GenBank/DDBJ whole genome shotgun (WGS) entry which is preliminary data.</text>
</comment>
<feature type="non-terminal residue" evidence="1">
    <location>
        <position position="1"/>
    </location>
</feature>
<dbReference type="EMBL" id="BARV01003723">
    <property type="protein sequence ID" value="GAI10830.1"/>
    <property type="molecule type" value="Genomic_DNA"/>
</dbReference>
<proteinExistence type="predicted"/>
<organism evidence="1">
    <name type="scientific">marine sediment metagenome</name>
    <dbReference type="NCBI Taxonomy" id="412755"/>
    <lineage>
        <taxon>unclassified sequences</taxon>
        <taxon>metagenomes</taxon>
        <taxon>ecological metagenomes</taxon>
    </lineage>
</organism>
<dbReference type="AlphaFoldDB" id="X1M801"/>